<name>A4CHR7_ROBBH</name>
<dbReference type="Pfam" id="PF18731">
    <property type="entry name" value="HEPN_Swt1"/>
    <property type="match status" value="1"/>
</dbReference>
<evidence type="ECO:0000313" key="2">
    <source>
        <dbReference type="EMBL" id="EAR16475.1"/>
    </source>
</evidence>
<dbReference type="eggNOG" id="COG1483">
    <property type="taxonomic scope" value="Bacteria"/>
</dbReference>
<dbReference type="Proteomes" id="UP000009049">
    <property type="component" value="Chromosome"/>
</dbReference>
<evidence type="ECO:0000313" key="3">
    <source>
        <dbReference type="Proteomes" id="UP000009049"/>
    </source>
</evidence>
<gene>
    <name evidence="2" type="ordered locus">RB2501_06235</name>
</gene>
<dbReference type="HOGENOM" id="CLU_969366_0_0_10"/>
<reference evidence="2 3" key="1">
    <citation type="journal article" date="2009" name="J. Bacteriol.">
        <title>Complete genome sequence of Robiginitalea biformata HTCC2501.</title>
        <authorList>
            <person name="Oh H.M."/>
            <person name="Giovannoni S.J."/>
            <person name="Lee K."/>
            <person name="Ferriera S."/>
            <person name="Johnson J."/>
            <person name="Cho J.C."/>
        </authorList>
    </citation>
    <scope>NUCLEOTIDE SEQUENCE [LARGE SCALE GENOMIC DNA]</scope>
    <source>
        <strain evidence="3">ATCC BAA-864 / HTCC2501 / KCTC 12146</strain>
    </source>
</reference>
<dbReference type="InterPro" id="IPR041650">
    <property type="entry name" value="HEPN_Swt1"/>
</dbReference>
<feature type="domain" description="Swt1-like HEPN" evidence="1">
    <location>
        <begin position="11"/>
        <end position="129"/>
    </location>
</feature>
<accession>A4CHR7</accession>
<protein>
    <recommendedName>
        <fullName evidence="1">Swt1-like HEPN domain-containing protein</fullName>
    </recommendedName>
</protein>
<keyword evidence="3" id="KW-1185">Reference proteome</keyword>
<dbReference type="AlphaFoldDB" id="A4CHR7"/>
<sequence>MERKETNLFIALGAFIQAMRLFISTELKSRFGDNWERKYFDKLLPQLQEAWGKNLQAGFTPEYLIDFGNLNSFSIGAKKEFFWEHFGKKSHNLPAIFNELAEVRNMTAHYLPIDDDKAEKAYLHMIGLAKDLEMSELETLLRKLKRDSFSSRSIPSPSPASLSSDSQKIGKSAAIKHVNDAIGNVRLFHKNTVFSNINKSVPRWWLNIPPSKFESELNILLVEKKELIWIYLPKNSCSPPENFFNTRKDNGKIDLSIGIEGDTYLKDTLGDTNFSFRPFVKERLSIL</sequence>
<dbReference type="KEGG" id="rbi:RB2501_06235"/>
<dbReference type="STRING" id="313596.RB2501_06235"/>
<proteinExistence type="predicted"/>
<dbReference type="OrthoDB" id="825688at2"/>
<evidence type="ECO:0000259" key="1">
    <source>
        <dbReference type="Pfam" id="PF18731"/>
    </source>
</evidence>
<dbReference type="RefSeq" id="WP_015753232.1">
    <property type="nucleotide sequence ID" value="NC_013222.1"/>
</dbReference>
<dbReference type="EMBL" id="CP001712">
    <property type="protein sequence ID" value="EAR16475.1"/>
    <property type="molecule type" value="Genomic_DNA"/>
</dbReference>
<organism evidence="2 3">
    <name type="scientific">Robiginitalea biformata (strain ATCC BAA-864 / DSM 15991 / KCTC 12146 / HTCC2501)</name>
    <dbReference type="NCBI Taxonomy" id="313596"/>
    <lineage>
        <taxon>Bacteria</taxon>
        <taxon>Pseudomonadati</taxon>
        <taxon>Bacteroidota</taxon>
        <taxon>Flavobacteriia</taxon>
        <taxon>Flavobacteriales</taxon>
        <taxon>Flavobacteriaceae</taxon>
        <taxon>Robiginitalea</taxon>
    </lineage>
</organism>